<sequence length="162" mass="16855">MSNTTTAPPPAWGDPRLSAAEARSLAALCARMIPASAAHGVPGADDPLIQADIARSLGRDAQAVHDTLALLERIAGGGFAGLAAARQDAACATLRAEGGTGLTVLGRIVLQCYYRDDRVMLSLGMEPRPPFPKGHALPQGDWSLLDPVRARGRIWRDAPGGG</sequence>
<evidence type="ECO:0000313" key="1">
    <source>
        <dbReference type="EMBL" id="TDH58867.1"/>
    </source>
</evidence>
<name>A0A4R5Q9K7_9PROT</name>
<comment type="caution">
    <text evidence="1">The sequence shown here is derived from an EMBL/GenBank/DDBJ whole genome shotgun (WGS) entry which is preliminary data.</text>
</comment>
<dbReference type="AlphaFoldDB" id="A0A4R5Q9K7"/>
<dbReference type="EMBL" id="SMSJ01000092">
    <property type="protein sequence ID" value="TDH58867.1"/>
    <property type="molecule type" value="Genomic_DNA"/>
</dbReference>
<dbReference type="RefSeq" id="WP_133292310.1">
    <property type="nucleotide sequence ID" value="NZ_SMSJ01000092.1"/>
</dbReference>
<dbReference type="OrthoDB" id="7058542at2"/>
<evidence type="ECO:0000313" key="2">
    <source>
        <dbReference type="Proteomes" id="UP000295096"/>
    </source>
</evidence>
<accession>A0A4R5Q9K7</accession>
<proteinExistence type="predicted"/>
<evidence type="ECO:0008006" key="3">
    <source>
        <dbReference type="Google" id="ProtNLM"/>
    </source>
</evidence>
<dbReference type="Proteomes" id="UP000295096">
    <property type="component" value="Unassembled WGS sequence"/>
</dbReference>
<keyword evidence="2" id="KW-1185">Reference proteome</keyword>
<gene>
    <name evidence="1" type="ORF">E2C06_30295</name>
</gene>
<reference evidence="1 2" key="1">
    <citation type="journal article" date="2016" name="J. Microbiol.">
        <title>Dankookia rubra gen. nov., sp. nov., an alphaproteobacterium isolated from sediment of a shallow stream.</title>
        <authorList>
            <person name="Kim W.H."/>
            <person name="Kim D.H."/>
            <person name="Kang K."/>
            <person name="Ahn T.Y."/>
        </authorList>
    </citation>
    <scope>NUCLEOTIDE SEQUENCE [LARGE SCALE GENOMIC DNA]</scope>
    <source>
        <strain evidence="1 2">JCM30602</strain>
    </source>
</reference>
<protein>
    <recommendedName>
        <fullName evidence="3">Gluconate 2-dehydrogenase subunit 3 family protein</fullName>
    </recommendedName>
</protein>
<organism evidence="1 2">
    <name type="scientific">Dankookia rubra</name>
    <dbReference type="NCBI Taxonomy" id="1442381"/>
    <lineage>
        <taxon>Bacteria</taxon>
        <taxon>Pseudomonadati</taxon>
        <taxon>Pseudomonadota</taxon>
        <taxon>Alphaproteobacteria</taxon>
        <taxon>Acetobacterales</taxon>
        <taxon>Roseomonadaceae</taxon>
        <taxon>Dankookia</taxon>
    </lineage>
</organism>